<evidence type="ECO:0000259" key="4">
    <source>
        <dbReference type="PROSITE" id="PS51910"/>
    </source>
</evidence>
<dbReference type="InterPro" id="IPR003610">
    <property type="entry name" value="CBM5/12"/>
</dbReference>
<dbReference type="InterPro" id="IPR001223">
    <property type="entry name" value="Glyco_hydro18_cat"/>
</dbReference>
<evidence type="ECO:0000313" key="6">
    <source>
        <dbReference type="Proteomes" id="UP000282323"/>
    </source>
</evidence>
<dbReference type="Gene3D" id="3.20.20.80">
    <property type="entry name" value="Glycosidases"/>
    <property type="match status" value="1"/>
</dbReference>
<dbReference type="GO" id="GO:0005975">
    <property type="term" value="P:carbohydrate metabolic process"/>
    <property type="evidence" value="ECO:0007669"/>
    <property type="project" value="InterPro"/>
</dbReference>
<evidence type="ECO:0000313" key="5">
    <source>
        <dbReference type="EMBL" id="RQG93630.1"/>
    </source>
</evidence>
<dbReference type="GO" id="GO:0004553">
    <property type="term" value="F:hydrolase activity, hydrolyzing O-glycosyl compounds"/>
    <property type="evidence" value="ECO:0007669"/>
    <property type="project" value="InterPro"/>
</dbReference>
<dbReference type="EMBL" id="REGA01000013">
    <property type="protein sequence ID" value="RQG93630.1"/>
    <property type="molecule type" value="Genomic_DNA"/>
</dbReference>
<dbReference type="SUPFAM" id="SSF51055">
    <property type="entry name" value="Carbohydrate binding domain"/>
    <property type="match status" value="1"/>
</dbReference>
<dbReference type="SMART" id="SM00495">
    <property type="entry name" value="ChtBD3"/>
    <property type="match status" value="1"/>
</dbReference>
<reference evidence="5 6" key="1">
    <citation type="submission" date="2018-10" db="EMBL/GenBank/DDBJ databases">
        <title>Natrarchaeobius chitinivorans gen. nov., sp. nov., and Natrarchaeobius haloalkaliphilus sp. nov., alkaliphilic, chitin-utilizing haloarchaea from hypersaline alkaline lakes.</title>
        <authorList>
            <person name="Sorokin D.Y."/>
            <person name="Elcheninov A.G."/>
            <person name="Kostrikina N.A."/>
            <person name="Bale N.J."/>
            <person name="Sinninghe Damste J.S."/>
            <person name="Khijniak T.V."/>
            <person name="Kublanov I.V."/>
            <person name="Toshchakov S.V."/>
        </authorList>
    </citation>
    <scope>NUCLEOTIDE SEQUENCE [LARGE SCALE GENOMIC DNA]</scope>
    <source>
        <strain evidence="5 6">AArcht4T</strain>
    </source>
</reference>
<dbReference type="PANTHER" id="PTHR42976">
    <property type="entry name" value="BIFUNCTIONAL CHITINASE/LYSOZYME-RELATED"/>
    <property type="match status" value="1"/>
</dbReference>
<proteinExistence type="predicted"/>
<dbReference type="PROSITE" id="PS51910">
    <property type="entry name" value="GH18_2"/>
    <property type="match status" value="1"/>
</dbReference>
<dbReference type="SUPFAM" id="SSF49299">
    <property type="entry name" value="PKD domain"/>
    <property type="match status" value="1"/>
</dbReference>
<feature type="domain" description="PKD" evidence="3">
    <location>
        <begin position="69"/>
        <end position="147"/>
    </location>
</feature>
<dbReference type="PANTHER" id="PTHR42976:SF1">
    <property type="entry name" value="GH18 DOMAIN-CONTAINING PROTEIN-RELATED"/>
    <property type="match status" value="1"/>
</dbReference>
<feature type="compositionally biased region" description="Acidic residues" evidence="2">
    <location>
        <begin position="1"/>
        <end position="19"/>
    </location>
</feature>
<dbReference type="InterPro" id="IPR000601">
    <property type="entry name" value="PKD_dom"/>
</dbReference>
<dbReference type="InterPro" id="IPR052750">
    <property type="entry name" value="GH18_Chitinase"/>
</dbReference>
<dbReference type="Pfam" id="PF02839">
    <property type="entry name" value="CBM_5_12"/>
    <property type="match status" value="1"/>
</dbReference>
<organism evidence="5 6">
    <name type="scientific">Natrarchaeobius chitinivorans</name>
    <dbReference type="NCBI Taxonomy" id="1679083"/>
    <lineage>
        <taxon>Archaea</taxon>
        <taxon>Methanobacteriati</taxon>
        <taxon>Methanobacteriota</taxon>
        <taxon>Stenosarchaea group</taxon>
        <taxon>Halobacteria</taxon>
        <taxon>Halobacteriales</taxon>
        <taxon>Natrialbaceae</taxon>
        <taxon>Natrarchaeobius</taxon>
    </lineage>
</organism>
<dbReference type="CDD" id="cd12215">
    <property type="entry name" value="ChiC_BD"/>
    <property type="match status" value="1"/>
</dbReference>
<evidence type="ECO:0000256" key="2">
    <source>
        <dbReference type="SAM" id="MobiDB-lite"/>
    </source>
</evidence>
<dbReference type="SUPFAM" id="SSF51445">
    <property type="entry name" value="(Trans)glycosidases"/>
    <property type="match status" value="1"/>
</dbReference>
<sequence length="436" mass="47620">MVEDGNGGNDDENGDEEYPAWDADAVYTGGDRVAHDGYVWEANWWTQGDEPGESEWGPWEEISVYDPGPSADFDVDPASPDPGQEVTFDGSSSEGEIESFAWAFGDGSTASGEVVTHSYDAEGEYDVTLTVTDVDGEEDDTQRTLYVGDVEAPTPDGVYTPYQGTWYDIVDGTLGRDTDRVIMSFIGDATRDDEISPGWLTGCNEGACDQEPLDTYADEIDTLQDEGIEVGLSIGGWDSPVVARDADDPEELKEAYADLLDYFGVTHIDIDDENADDAGRRDDLHEIRNEALAMLKDERPEVTVGFTVAATPDGIVDFGHSPGKIFIEDAVEKGLELDYVQPMTMHFDGAPENFETITSSLEGTVDFLEGVYPDKSRDELWSMVGVTPYLGEITTDVASDLVDYANEKGMYSIAPWVLGEDDGGEFSAIFHQFEGN</sequence>
<keyword evidence="6" id="KW-1185">Reference proteome</keyword>
<comment type="caution">
    <text evidence="5">The sequence shown here is derived from an EMBL/GenBank/DDBJ whole genome shotgun (WGS) entry which is preliminary data.</text>
</comment>
<dbReference type="AlphaFoldDB" id="A0A3N6MB47"/>
<dbReference type="InterPro" id="IPR022409">
    <property type="entry name" value="PKD/Chitinase_dom"/>
</dbReference>
<gene>
    <name evidence="5" type="ORF">EA473_14600</name>
</gene>
<protein>
    <submittedName>
        <fullName evidence="5">PKD domain-containing protein</fullName>
    </submittedName>
</protein>
<evidence type="ECO:0000256" key="1">
    <source>
        <dbReference type="ARBA" id="ARBA00022801"/>
    </source>
</evidence>
<dbReference type="GO" id="GO:0005576">
    <property type="term" value="C:extracellular region"/>
    <property type="evidence" value="ECO:0007669"/>
    <property type="project" value="InterPro"/>
</dbReference>
<dbReference type="Proteomes" id="UP000282323">
    <property type="component" value="Unassembled WGS sequence"/>
</dbReference>
<dbReference type="SMART" id="SM00089">
    <property type="entry name" value="PKD"/>
    <property type="match status" value="1"/>
</dbReference>
<dbReference type="PROSITE" id="PS50093">
    <property type="entry name" value="PKD"/>
    <property type="match status" value="1"/>
</dbReference>
<feature type="domain" description="GH18" evidence="4">
    <location>
        <begin position="157"/>
        <end position="436"/>
    </location>
</feature>
<evidence type="ECO:0000259" key="3">
    <source>
        <dbReference type="PROSITE" id="PS50093"/>
    </source>
</evidence>
<accession>A0A3N6MB47</accession>
<dbReference type="Gene3D" id="2.10.10.20">
    <property type="entry name" value="Carbohydrate-binding module superfamily 5/12"/>
    <property type="match status" value="1"/>
</dbReference>
<dbReference type="InterPro" id="IPR017853">
    <property type="entry name" value="GH"/>
</dbReference>
<dbReference type="InterPro" id="IPR013783">
    <property type="entry name" value="Ig-like_fold"/>
</dbReference>
<dbReference type="InterPro" id="IPR035986">
    <property type="entry name" value="PKD_dom_sf"/>
</dbReference>
<dbReference type="CDD" id="cd00146">
    <property type="entry name" value="PKD"/>
    <property type="match status" value="1"/>
</dbReference>
<dbReference type="OrthoDB" id="8638at2157"/>
<dbReference type="Gene3D" id="2.60.40.10">
    <property type="entry name" value="Immunoglobulins"/>
    <property type="match status" value="1"/>
</dbReference>
<dbReference type="InterPro" id="IPR036573">
    <property type="entry name" value="CBM_sf_5/12"/>
</dbReference>
<dbReference type="GO" id="GO:0030246">
    <property type="term" value="F:carbohydrate binding"/>
    <property type="evidence" value="ECO:0007669"/>
    <property type="project" value="InterPro"/>
</dbReference>
<name>A0A3N6MB47_NATCH</name>
<keyword evidence="1" id="KW-0378">Hydrolase</keyword>
<dbReference type="Pfam" id="PF18911">
    <property type="entry name" value="PKD_4"/>
    <property type="match status" value="1"/>
</dbReference>
<feature type="region of interest" description="Disordered" evidence="2">
    <location>
        <begin position="1"/>
        <end position="21"/>
    </location>
</feature>